<dbReference type="EMBL" id="HBKN01012751">
    <property type="protein sequence ID" value="CAE2285277.1"/>
    <property type="molecule type" value="Transcribed_RNA"/>
</dbReference>
<evidence type="ECO:0000256" key="1">
    <source>
        <dbReference type="SAM" id="MobiDB-lite"/>
    </source>
</evidence>
<accession>A0A7S4NGN9</accession>
<reference evidence="2" key="1">
    <citation type="submission" date="2021-01" db="EMBL/GenBank/DDBJ databases">
        <authorList>
            <person name="Corre E."/>
            <person name="Pelletier E."/>
            <person name="Niang G."/>
            <person name="Scheremetjew M."/>
            <person name="Finn R."/>
            <person name="Kale V."/>
            <person name="Holt S."/>
            <person name="Cochrane G."/>
            <person name="Meng A."/>
            <person name="Brown T."/>
            <person name="Cohen L."/>
        </authorList>
    </citation>
    <scope>NUCLEOTIDE SEQUENCE</scope>
    <source>
        <strain evidence="2">CCMP 2712</strain>
    </source>
</reference>
<dbReference type="AlphaFoldDB" id="A0A7S4NGN9"/>
<feature type="compositionally biased region" description="Polar residues" evidence="1">
    <location>
        <begin position="140"/>
        <end position="149"/>
    </location>
</feature>
<name>A0A7S4NGN9_GUITH</name>
<gene>
    <name evidence="2" type="ORF">GTHE00462_LOCUS9932</name>
</gene>
<organism evidence="2">
    <name type="scientific">Guillardia theta</name>
    <name type="common">Cryptophyte</name>
    <name type="synonym">Cryptomonas phi</name>
    <dbReference type="NCBI Taxonomy" id="55529"/>
    <lineage>
        <taxon>Eukaryota</taxon>
        <taxon>Cryptophyceae</taxon>
        <taxon>Pyrenomonadales</taxon>
        <taxon>Geminigeraceae</taxon>
        <taxon>Guillardia</taxon>
    </lineage>
</organism>
<feature type="compositionally biased region" description="Low complexity" evidence="1">
    <location>
        <begin position="602"/>
        <end position="618"/>
    </location>
</feature>
<sequence>MYGENNPVASQFWREDLVVSRRICSFKKDIKECSGKRCLISLRCSFLKNQRFSVSCNVRLVISDCTSSMTNKIADDYQLTCKQYMLQTVFDMPVLSDERAELQVEISSAPIFTRVRAELSLFQLPSSVMQIIGAPAGSSIEASPSSDLSDTMEGENDEQQDEQLGTSPSKTFLGFLGMRPGKHRIGQYENSMQEQPTISAEDDMKDSSLDCVSPESFNASYRSWFRPKVREMDQDVQSHSMSSDFTEDILCHETENMQAASASVEKHSTTVSSPVGDNMVAERRGWWWERKHKQEIDLDGSGGRMDSPDKQTSGEAQQVASVWKEESRVPALGLKGDFTLREPGRYKFSAKTLANRFVPNRAMGYVMTISSARPGVTLEIGAPEFIQTEEFFHLIPEDIPVRVSWTLWSHAIFKTSAASAQLEVVSPQQYSSLYKSADWLVLSKGGGCREEEYARSMVKKGIDQELQILLSHIHTRETVQMVLVLLALLLVSCTNEVVSNPIFHIPTLWSTCIDISIRGILIALSFAWCIMHPENVSEQIATWHRDWLNYRRVKKLNQRARDLSQRMKHKGIWGKVKLVHSEYMRTLHENQVEPRASNQEDSSAAATSAALQASPPKR</sequence>
<feature type="region of interest" description="Disordered" evidence="1">
    <location>
        <begin position="138"/>
        <end position="171"/>
    </location>
</feature>
<feature type="compositionally biased region" description="Acidic residues" evidence="1">
    <location>
        <begin position="150"/>
        <end position="161"/>
    </location>
</feature>
<feature type="region of interest" description="Disordered" evidence="1">
    <location>
        <begin position="591"/>
        <end position="618"/>
    </location>
</feature>
<protein>
    <submittedName>
        <fullName evidence="2">Uncharacterized protein</fullName>
    </submittedName>
</protein>
<evidence type="ECO:0000313" key="2">
    <source>
        <dbReference type="EMBL" id="CAE2285277.1"/>
    </source>
</evidence>
<proteinExistence type="predicted"/>